<proteinExistence type="predicted"/>
<dbReference type="STRING" id="454194.PYK22_02212"/>
<dbReference type="Proteomes" id="UP000031518">
    <property type="component" value="Unassembled WGS sequence"/>
</dbReference>
<keyword evidence="1" id="KW-1133">Transmembrane helix</keyword>
<dbReference type="GO" id="GO:0080120">
    <property type="term" value="P:CAAX-box protein maturation"/>
    <property type="evidence" value="ECO:0007669"/>
    <property type="project" value="UniProtKB-ARBA"/>
</dbReference>
<feature type="domain" description="CAAX prenyl protease 2/Lysostaphin resistance protein A-like" evidence="2">
    <location>
        <begin position="133"/>
        <end position="221"/>
    </location>
</feature>
<evidence type="ECO:0000259" key="2">
    <source>
        <dbReference type="Pfam" id="PF02517"/>
    </source>
</evidence>
<dbReference type="AlphaFoldDB" id="A0A0B6X1F4"/>
<feature type="transmembrane region" description="Helical" evidence="1">
    <location>
        <begin position="98"/>
        <end position="121"/>
    </location>
</feature>
<evidence type="ECO:0000256" key="1">
    <source>
        <dbReference type="SAM" id="Phobius"/>
    </source>
</evidence>
<sequence>MGPEGDLRCAAANDVEKQNEMRTADVKVDDKTLAAWEIISVISSVLIVAWTIVPLAGESRLVGAVPIALAFALMIQSHRARGESLRDLGFRTDNFFRAIRLLILPMVIGALLLLFAGRIAQALGFGASERMRSVWWIILGGFAWGLLQQYALQGFIHRRLYIIYGRGARTTFLVALIFAGLHAPNFALMAATFASGLVWAYVYERAPNLWALGLSHSTMSWIVIATLPDSIITGLRVGYKYFM</sequence>
<dbReference type="EMBL" id="CBXV010000007">
    <property type="protein sequence ID" value="CDM66200.1"/>
    <property type="molecule type" value="Genomic_DNA"/>
</dbReference>
<feature type="transmembrane region" description="Helical" evidence="1">
    <location>
        <begin position="219"/>
        <end position="239"/>
    </location>
</feature>
<dbReference type="InterPro" id="IPR003675">
    <property type="entry name" value="Rce1/LyrA-like_dom"/>
</dbReference>
<evidence type="ECO:0000313" key="3">
    <source>
        <dbReference type="EMBL" id="CDM66200.1"/>
    </source>
</evidence>
<accession>A0A0B6X1F4</accession>
<name>A0A0B6X1F4_9BACT</name>
<reference evidence="3 4" key="2">
    <citation type="submission" date="2015-01" db="EMBL/GenBank/DDBJ databases">
        <title>Complete genome sequence of Pyrinomonas methylaliphatogenes type strain K22T.</title>
        <authorList>
            <person name="Lee K.C.Y."/>
            <person name="Power J.F."/>
            <person name="Dunfield P.F."/>
            <person name="Morgan X.C."/>
            <person name="Huttenhower C."/>
            <person name="Stott M.B."/>
        </authorList>
    </citation>
    <scope>NUCLEOTIDE SEQUENCE [LARGE SCALE GENOMIC DNA]</scope>
    <source>
        <strain evidence="3 4">K22</strain>
    </source>
</reference>
<feature type="transmembrane region" description="Helical" evidence="1">
    <location>
        <begin position="172"/>
        <end position="199"/>
    </location>
</feature>
<feature type="transmembrane region" description="Helical" evidence="1">
    <location>
        <begin position="133"/>
        <end position="152"/>
    </location>
</feature>
<feature type="transmembrane region" description="Helical" evidence="1">
    <location>
        <begin position="33"/>
        <end position="53"/>
    </location>
</feature>
<gene>
    <name evidence="3" type="ORF">PYK22_02212</name>
</gene>
<protein>
    <recommendedName>
        <fullName evidence="2">CAAX prenyl protease 2/Lysostaphin resistance protein A-like domain-containing protein</fullName>
    </recommendedName>
</protein>
<feature type="transmembrane region" description="Helical" evidence="1">
    <location>
        <begin position="59"/>
        <end position="77"/>
    </location>
</feature>
<dbReference type="Pfam" id="PF02517">
    <property type="entry name" value="Rce1-like"/>
    <property type="match status" value="1"/>
</dbReference>
<organism evidence="3 4">
    <name type="scientific">Pyrinomonas methylaliphatogenes</name>
    <dbReference type="NCBI Taxonomy" id="454194"/>
    <lineage>
        <taxon>Bacteria</taxon>
        <taxon>Pseudomonadati</taxon>
        <taxon>Acidobacteriota</taxon>
        <taxon>Blastocatellia</taxon>
        <taxon>Blastocatellales</taxon>
        <taxon>Pyrinomonadaceae</taxon>
        <taxon>Pyrinomonas</taxon>
    </lineage>
</organism>
<keyword evidence="1" id="KW-0472">Membrane</keyword>
<evidence type="ECO:0000313" key="4">
    <source>
        <dbReference type="Proteomes" id="UP000031518"/>
    </source>
</evidence>
<keyword evidence="4" id="KW-1185">Reference proteome</keyword>
<dbReference type="GO" id="GO:0004175">
    <property type="term" value="F:endopeptidase activity"/>
    <property type="evidence" value="ECO:0007669"/>
    <property type="project" value="UniProtKB-ARBA"/>
</dbReference>
<keyword evidence="1" id="KW-0812">Transmembrane</keyword>
<reference evidence="3 4" key="1">
    <citation type="submission" date="2013-12" db="EMBL/GenBank/DDBJ databases">
        <authorList>
            <person name="Stott M."/>
        </authorList>
    </citation>
    <scope>NUCLEOTIDE SEQUENCE [LARGE SCALE GENOMIC DNA]</scope>
    <source>
        <strain evidence="3 4">K22</strain>
    </source>
</reference>